<sequence length="286" mass="32847">MKGIHSLYRDFIKRCQDTVHLHKITQLYEDDYKGRQGHLVKVYKKVGSYQLDLHLFLPNKPIQKCPLMVYFHGGSWSEGKPDWFFDACRSDAEHGWVACAVEYRIYGRERTLPFEAVKDARSAIRWLRQHATEFHIDTSRIVASGNSAGGHLVLTCAMADQWNEKTDDLRFSATPNLLLVNSGVYDLTDQTTAWIRQTLKNKNLVKQISPNFLVRKGMPPILAIHGTQDGNVPFSGAKRFETEMIKAGNPLEFHALEGASHFIWLDRRYSTTVDSLQTNFLKKWGY</sequence>
<dbReference type="PANTHER" id="PTHR48081">
    <property type="entry name" value="AB HYDROLASE SUPERFAMILY PROTEIN C4A8.06C"/>
    <property type="match status" value="1"/>
</dbReference>
<name>A0A7K1S863_9BACT</name>
<evidence type="ECO:0000313" key="4">
    <source>
        <dbReference type="Proteomes" id="UP000436006"/>
    </source>
</evidence>
<dbReference type="InterPro" id="IPR049492">
    <property type="entry name" value="BD-FAE-like_dom"/>
</dbReference>
<protein>
    <submittedName>
        <fullName evidence="3">Alpha/beta hydrolase fold domain-containing protein</fullName>
    </submittedName>
</protein>
<evidence type="ECO:0000256" key="1">
    <source>
        <dbReference type="ARBA" id="ARBA00022801"/>
    </source>
</evidence>
<dbReference type="EMBL" id="WPIN01000003">
    <property type="protein sequence ID" value="MVM30003.1"/>
    <property type="molecule type" value="Genomic_DNA"/>
</dbReference>
<dbReference type="Gene3D" id="3.40.50.1820">
    <property type="entry name" value="alpha/beta hydrolase"/>
    <property type="match status" value="1"/>
</dbReference>
<gene>
    <name evidence="3" type="ORF">GO755_08165</name>
</gene>
<keyword evidence="1 3" id="KW-0378">Hydrolase</keyword>
<accession>A0A7K1S863</accession>
<dbReference type="InterPro" id="IPR029058">
    <property type="entry name" value="AB_hydrolase_fold"/>
</dbReference>
<feature type="domain" description="BD-FAE-like" evidence="2">
    <location>
        <begin position="53"/>
        <end position="243"/>
    </location>
</feature>
<dbReference type="InterPro" id="IPR050300">
    <property type="entry name" value="GDXG_lipolytic_enzyme"/>
</dbReference>
<dbReference type="Pfam" id="PF20434">
    <property type="entry name" value="BD-FAE"/>
    <property type="match status" value="1"/>
</dbReference>
<dbReference type="Proteomes" id="UP000436006">
    <property type="component" value="Unassembled WGS sequence"/>
</dbReference>
<dbReference type="AlphaFoldDB" id="A0A7K1S863"/>
<evidence type="ECO:0000313" key="3">
    <source>
        <dbReference type="EMBL" id="MVM30003.1"/>
    </source>
</evidence>
<evidence type="ECO:0000259" key="2">
    <source>
        <dbReference type="Pfam" id="PF20434"/>
    </source>
</evidence>
<dbReference type="GO" id="GO:0016787">
    <property type="term" value="F:hydrolase activity"/>
    <property type="evidence" value="ECO:0007669"/>
    <property type="project" value="UniProtKB-KW"/>
</dbReference>
<comment type="caution">
    <text evidence="3">The sequence shown here is derived from an EMBL/GenBank/DDBJ whole genome shotgun (WGS) entry which is preliminary data.</text>
</comment>
<dbReference type="SUPFAM" id="SSF53474">
    <property type="entry name" value="alpha/beta-Hydrolases"/>
    <property type="match status" value="1"/>
</dbReference>
<reference evidence="3 4" key="1">
    <citation type="submission" date="2019-12" db="EMBL/GenBank/DDBJ databases">
        <title>Spirosoma sp. HMF4905 genome sequencing and assembly.</title>
        <authorList>
            <person name="Kang H."/>
            <person name="Cha I."/>
            <person name="Kim H."/>
            <person name="Joh K."/>
        </authorList>
    </citation>
    <scope>NUCLEOTIDE SEQUENCE [LARGE SCALE GENOMIC DNA]</scope>
    <source>
        <strain evidence="3 4">HMF4905</strain>
    </source>
</reference>
<keyword evidence="4" id="KW-1185">Reference proteome</keyword>
<organism evidence="3 4">
    <name type="scientific">Spirosoma arboris</name>
    <dbReference type="NCBI Taxonomy" id="2682092"/>
    <lineage>
        <taxon>Bacteria</taxon>
        <taxon>Pseudomonadati</taxon>
        <taxon>Bacteroidota</taxon>
        <taxon>Cytophagia</taxon>
        <taxon>Cytophagales</taxon>
        <taxon>Cytophagaceae</taxon>
        <taxon>Spirosoma</taxon>
    </lineage>
</organism>
<proteinExistence type="predicted"/>